<comment type="caution">
    <text evidence="1">The sequence shown here is derived from an EMBL/GenBank/DDBJ whole genome shotgun (WGS) entry which is preliminary data.</text>
</comment>
<organism evidence="1 2">
    <name type="scientific">Flavobacterium profundi</name>
    <dbReference type="NCBI Taxonomy" id="1774945"/>
    <lineage>
        <taxon>Bacteria</taxon>
        <taxon>Pseudomonadati</taxon>
        <taxon>Bacteroidota</taxon>
        <taxon>Flavobacteriia</taxon>
        <taxon>Flavobacteriales</taxon>
        <taxon>Flavobacteriaceae</taxon>
        <taxon>Flavobacterium</taxon>
    </lineage>
</organism>
<evidence type="ECO:0000313" key="2">
    <source>
        <dbReference type="Proteomes" id="UP000431264"/>
    </source>
</evidence>
<dbReference type="OrthoDB" id="9798250at2"/>
<dbReference type="AlphaFoldDB" id="A0A6I4IJ46"/>
<dbReference type="SUPFAM" id="SSF53448">
    <property type="entry name" value="Nucleotide-diphospho-sugar transferases"/>
    <property type="match status" value="1"/>
</dbReference>
<protein>
    <submittedName>
        <fullName evidence="1">DUF2064 domain-containing protein</fullName>
    </submittedName>
</protein>
<dbReference type="Proteomes" id="UP000431264">
    <property type="component" value="Unassembled WGS sequence"/>
</dbReference>
<dbReference type="InterPro" id="IPR029044">
    <property type="entry name" value="Nucleotide-diphossugar_trans"/>
</dbReference>
<dbReference type="EMBL" id="WQLW01000001">
    <property type="protein sequence ID" value="MVO07971.1"/>
    <property type="molecule type" value="Genomic_DNA"/>
</dbReference>
<gene>
    <name evidence="1" type="ORF">GOQ30_02175</name>
</gene>
<dbReference type="PANTHER" id="PTHR36529">
    <property type="entry name" value="SLL1095 PROTEIN"/>
    <property type="match status" value="1"/>
</dbReference>
<sequence length="200" mass="23047">MNKNLILIFTRNPELGKVKTRLAASIGEENALQVYIELLQHTRKVVLETDYDKRVLYSDAINTKDMWNNHLFQKKEQFGKDLGVRMYNAFREGIEDGYQKIVIIGSDLITLEANDLEKAFAALDTNDVVIGPAEDGGYYLLGLKSIPENIFKNKEWGTHTVLKDTLKNIKNLKYSLLEEKNDIDTFEDIKDIPVFKKYIQ</sequence>
<reference evidence="2" key="1">
    <citation type="submission" date="2019-05" db="EMBL/GenBank/DDBJ databases">
        <title>Flavobacterium profundi sp. nov., isolated from a deep-sea seamount.</title>
        <authorList>
            <person name="Zhang D.-C."/>
        </authorList>
    </citation>
    <scope>NUCLEOTIDE SEQUENCE [LARGE SCALE GENOMIC DNA]</scope>
    <source>
        <strain evidence="2">TP390</strain>
    </source>
</reference>
<name>A0A6I4IJ46_9FLAO</name>
<dbReference type="NCBIfam" id="TIGR04282">
    <property type="entry name" value="glyco_like_cofC"/>
    <property type="match status" value="1"/>
</dbReference>
<dbReference type="Pfam" id="PF09837">
    <property type="entry name" value="DUF2064"/>
    <property type="match status" value="1"/>
</dbReference>
<dbReference type="Gene3D" id="3.90.550.10">
    <property type="entry name" value="Spore Coat Polysaccharide Biosynthesis Protein SpsA, Chain A"/>
    <property type="match status" value="1"/>
</dbReference>
<accession>A0A6I4IJ46</accession>
<dbReference type="RefSeq" id="WP_140996359.1">
    <property type="nucleotide sequence ID" value="NZ_VDCZ01000001.1"/>
</dbReference>
<dbReference type="InterPro" id="IPR018641">
    <property type="entry name" value="Trfase_1_rSAM/seldom-assoc"/>
</dbReference>
<evidence type="ECO:0000313" key="1">
    <source>
        <dbReference type="EMBL" id="MVO07971.1"/>
    </source>
</evidence>
<dbReference type="PANTHER" id="PTHR36529:SF1">
    <property type="entry name" value="GLYCOSYLTRANSFERASE"/>
    <property type="match status" value="1"/>
</dbReference>
<keyword evidence="2" id="KW-1185">Reference proteome</keyword>
<proteinExistence type="predicted"/>